<evidence type="ECO:0000313" key="11">
    <source>
        <dbReference type="Proteomes" id="UP000053825"/>
    </source>
</evidence>
<feature type="domain" description="Chromatin assembly factor 1 subunit A dimerization" evidence="9">
    <location>
        <begin position="432"/>
        <end position="502"/>
    </location>
</feature>
<evidence type="ECO:0000256" key="6">
    <source>
        <dbReference type="ARBA" id="ARBA00023242"/>
    </source>
</evidence>
<dbReference type="Pfam" id="PF12253">
    <property type="entry name" value="CAF1A_dimeriz"/>
    <property type="match status" value="1"/>
</dbReference>
<proteinExistence type="predicted"/>
<feature type="compositionally biased region" description="Polar residues" evidence="7">
    <location>
        <begin position="196"/>
        <end position="205"/>
    </location>
</feature>
<feature type="region of interest" description="Disordered" evidence="7">
    <location>
        <begin position="31"/>
        <end position="51"/>
    </location>
</feature>
<gene>
    <name evidence="10" type="ORF">WH47_07359</name>
</gene>
<keyword evidence="6" id="KW-0539">Nucleus</keyword>
<dbReference type="EMBL" id="KQ414648">
    <property type="protein sequence ID" value="KOC66290.1"/>
    <property type="molecule type" value="Genomic_DNA"/>
</dbReference>
<feature type="compositionally biased region" description="Polar residues" evidence="7">
    <location>
        <begin position="178"/>
        <end position="187"/>
    </location>
</feature>
<evidence type="ECO:0000256" key="4">
    <source>
        <dbReference type="ARBA" id="ARBA00023186"/>
    </source>
</evidence>
<evidence type="ECO:0000313" key="10">
    <source>
        <dbReference type="EMBL" id="KOC66290.1"/>
    </source>
</evidence>
<feature type="compositionally biased region" description="Acidic residues" evidence="7">
    <location>
        <begin position="472"/>
        <end position="484"/>
    </location>
</feature>
<dbReference type="PANTHER" id="PTHR15272">
    <property type="entry name" value="CHROMATIN ASSEMBLY FACTOR 1 SUBUNIT A CAF-1 SUBUNIT A"/>
    <property type="match status" value="1"/>
</dbReference>
<dbReference type="PANTHER" id="PTHR15272:SF0">
    <property type="entry name" value="CHROMATIN ASSEMBLY FACTOR 1 SUBUNIT A"/>
    <property type="match status" value="1"/>
</dbReference>
<keyword evidence="4" id="KW-0143">Chaperone</keyword>
<keyword evidence="2" id="KW-0235">DNA replication</keyword>
<feature type="compositionally biased region" description="Basic and acidic residues" evidence="7">
    <location>
        <begin position="148"/>
        <end position="177"/>
    </location>
</feature>
<feature type="compositionally biased region" description="Basic and acidic residues" evidence="7">
    <location>
        <begin position="851"/>
        <end position="868"/>
    </location>
</feature>
<feature type="domain" description="Chromatin assembly factor 1 p150 subunit acidic region" evidence="8">
    <location>
        <begin position="275"/>
        <end position="405"/>
    </location>
</feature>
<name>A0A0L7R5Z1_9HYME</name>
<evidence type="ECO:0000259" key="8">
    <source>
        <dbReference type="Pfam" id="PF11600"/>
    </source>
</evidence>
<dbReference type="InterPro" id="IPR022043">
    <property type="entry name" value="CAF1A_DD"/>
</dbReference>
<reference evidence="10 11" key="1">
    <citation type="submission" date="2015-07" db="EMBL/GenBank/DDBJ databases">
        <title>The genome of Habropoda laboriosa.</title>
        <authorList>
            <person name="Pan H."/>
            <person name="Kapheim K."/>
        </authorList>
    </citation>
    <scope>NUCLEOTIDE SEQUENCE [LARGE SCALE GENOMIC DNA]</scope>
    <source>
        <strain evidence="10">0110345459</strain>
    </source>
</reference>
<dbReference type="Proteomes" id="UP000053825">
    <property type="component" value="Unassembled WGS sequence"/>
</dbReference>
<feature type="compositionally biased region" description="Basic residues" evidence="7">
    <location>
        <begin position="448"/>
        <end position="460"/>
    </location>
</feature>
<dbReference type="Pfam" id="PF11600">
    <property type="entry name" value="CAF1A_acidic"/>
    <property type="match status" value="1"/>
</dbReference>
<dbReference type="GO" id="GO:0033186">
    <property type="term" value="C:CAF-1 complex"/>
    <property type="evidence" value="ECO:0007669"/>
    <property type="project" value="TreeGrafter"/>
</dbReference>
<dbReference type="STRING" id="597456.A0A0L7R5Z1"/>
<evidence type="ECO:0000256" key="2">
    <source>
        <dbReference type="ARBA" id="ARBA00022705"/>
    </source>
</evidence>
<dbReference type="OrthoDB" id="79480at2759"/>
<evidence type="ECO:0000256" key="3">
    <source>
        <dbReference type="ARBA" id="ARBA00022763"/>
    </source>
</evidence>
<evidence type="ECO:0000256" key="7">
    <source>
        <dbReference type="SAM" id="MobiDB-lite"/>
    </source>
</evidence>
<evidence type="ECO:0000256" key="1">
    <source>
        <dbReference type="ARBA" id="ARBA00004123"/>
    </source>
</evidence>
<accession>A0A0L7R5Z1</accession>
<feature type="compositionally biased region" description="Polar residues" evidence="7">
    <location>
        <begin position="31"/>
        <end position="45"/>
    </location>
</feature>
<feature type="region of interest" description="Disordered" evidence="7">
    <location>
        <begin position="850"/>
        <end position="927"/>
    </location>
</feature>
<keyword evidence="5" id="KW-0234">DNA repair</keyword>
<comment type="subcellular location">
    <subcellularLocation>
        <location evidence="1">Nucleus</location>
    </subcellularLocation>
</comment>
<feature type="region of interest" description="Disordered" evidence="7">
    <location>
        <begin position="142"/>
        <end position="371"/>
    </location>
</feature>
<keyword evidence="3" id="KW-0227">DNA damage</keyword>
<feature type="region of interest" description="Disordered" evidence="7">
    <location>
        <begin position="817"/>
        <end position="838"/>
    </location>
</feature>
<evidence type="ECO:0000256" key="5">
    <source>
        <dbReference type="ARBA" id="ARBA00023204"/>
    </source>
</evidence>
<feature type="compositionally biased region" description="Basic and acidic residues" evidence="7">
    <location>
        <begin position="267"/>
        <end position="365"/>
    </location>
</feature>
<organism evidence="10 11">
    <name type="scientific">Habropoda laboriosa</name>
    <dbReference type="NCBI Taxonomy" id="597456"/>
    <lineage>
        <taxon>Eukaryota</taxon>
        <taxon>Metazoa</taxon>
        <taxon>Ecdysozoa</taxon>
        <taxon>Arthropoda</taxon>
        <taxon>Hexapoda</taxon>
        <taxon>Insecta</taxon>
        <taxon>Pterygota</taxon>
        <taxon>Neoptera</taxon>
        <taxon>Endopterygota</taxon>
        <taxon>Hymenoptera</taxon>
        <taxon>Apocrita</taxon>
        <taxon>Aculeata</taxon>
        <taxon>Apoidea</taxon>
        <taxon>Anthophila</taxon>
        <taxon>Apidae</taxon>
        <taxon>Habropoda</taxon>
    </lineage>
</organism>
<sequence length="927" mass="107386">MKIMDINDQDECCTDTVMPVKKKKMKQAQLPFQMQSPVQSPNAIQSKKRKLISPSVECMSSKPVKILKKSLKKDVNNKPSDNNKETEDESVCIEIMNVEIENVKENTTLNKVEPEIKSETPKQIFKGQKKLEKLNKLKPSSLKMFFQKTDKQEESSKEDCQKSSEKETDKSVEKSSDTKVSLSTSDISYKIEDSPPSANNSLYQTDSDDAMISSDNEQEDRDDQIKTASEDGNKDEQTETTSTKEENKTPIIPKTDHSKQRRLTPKQQEKKLLSAKKREERQKLKVEKEKKLEEERENRRKEKEEKRREKEQKQMEKKMKEQKKQMEMEQKQKEKHAKEEERKKKEEAKEEEKKKREEEKLEAERKKQKAASNFTSFFVAKKQEKSKKIVPCKSSKTWRFEAKDEVIILDDENDGSSNIVNQDIPIEKQRPKLLQFCENQRPPYWGTWRKRSGNIHPRRPFSKDPEWFNYEVDSDDEWEEEEPGESLHGSDDEKDQENPDDNEYDVDNEFMVPHGYLSDEEVRADEEDKEAMSPETQKFKLKVLGEQFECERNTKTSKLKPKIIGCIWRGSENQFSSNVPQKTVDFLTAHEAWVRQIPVILPTNIDTTKSENDAMTASEISMPANQKTPNSKKRPVPEAALPDLIRFVHGNIRGRKFLSKEFMAYWSDKGDGQLYKGSLLRKIREIATWSHCPEEGPMHKKKCWYVSEEIRKQYLKEDLPLPNRWPNFTPQKESNLVEIADKVEKEDKDKEKKSVPLITQFTKKITQEEMKKQLIVKPASQNKATASKPLKRATLISVGRGEQFSKSSKETLLKSFVSSKKVESTNSSKENESENDDCVMIVECSENALVDDQKEVKSDDKKKSEDRLGNSPGECEEEEEGEKKLSNNVKKSKDDTTLKCDASTKDNVSTKRGKGTIDSPMEVDDED</sequence>
<dbReference type="GO" id="GO:0006260">
    <property type="term" value="P:DNA replication"/>
    <property type="evidence" value="ECO:0007669"/>
    <property type="project" value="UniProtKB-KW"/>
</dbReference>
<keyword evidence="11" id="KW-1185">Reference proteome</keyword>
<dbReference type="GO" id="GO:0005634">
    <property type="term" value="C:nucleus"/>
    <property type="evidence" value="ECO:0007669"/>
    <property type="project" value="UniProtKB-SubCell"/>
</dbReference>
<feature type="compositionally biased region" description="Basic and acidic residues" evidence="7">
    <location>
        <begin position="881"/>
        <end position="904"/>
    </location>
</feature>
<dbReference type="AlphaFoldDB" id="A0A0L7R5Z1"/>
<feature type="region of interest" description="Disordered" evidence="7">
    <location>
        <begin position="447"/>
        <end position="507"/>
    </location>
</feature>
<feature type="compositionally biased region" description="Acidic residues" evidence="7">
    <location>
        <begin position="492"/>
        <end position="507"/>
    </location>
</feature>
<feature type="compositionally biased region" description="Basic and acidic residues" evidence="7">
    <location>
        <begin position="223"/>
        <end position="258"/>
    </location>
</feature>
<dbReference type="GO" id="GO:0006334">
    <property type="term" value="P:nucleosome assembly"/>
    <property type="evidence" value="ECO:0007669"/>
    <property type="project" value="TreeGrafter"/>
</dbReference>
<evidence type="ECO:0000259" key="9">
    <source>
        <dbReference type="Pfam" id="PF12253"/>
    </source>
</evidence>
<protein>
    <submittedName>
        <fullName evidence="10">Chromatin assembly factor 1 subunit A</fullName>
    </submittedName>
</protein>
<dbReference type="GO" id="GO:0006281">
    <property type="term" value="P:DNA repair"/>
    <property type="evidence" value="ECO:0007669"/>
    <property type="project" value="UniProtKB-KW"/>
</dbReference>
<dbReference type="InterPro" id="IPR021644">
    <property type="entry name" value="CAF-1_p150_acidic"/>
</dbReference>